<reference evidence="9 10" key="1">
    <citation type="journal article" date="2017" name="ISME J.">
        <title>Energy and carbon metabolisms in a deep terrestrial subsurface fluid microbial community.</title>
        <authorList>
            <person name="Momper L."/>
            <person name="Jungbluth S.P."/>
            <person name="Lee M.D."/>
            <person name="Amend J.P."/>
        </authorList>
    </citation>
    <scope>NUCLEOTIDE SEQUENCE [LARGE SCALE GENOMIC DNA]</scope>
    <source>
        <strain evidence="9">SURF_17</strain>
    </source>
</reference>
<evidence type="ECO:0000256" key="1">
    <source>
        <dbReference type="ARBA" id="ARBA00004496"/>
    </source>
</evidence>
<accession>A0A419F1S2</accession>
<keyword evidence="3" id="KW-0963">Cytoplasm</keyword>
<sequence length="200" mass="23635">MTTNLTPNEILQKRFSQVFRGLNPDEVLDFLRLVASEFEELLRQNMILSDKVKQLEEAVEEYRHMETTLKNTLISSQKIGQEIKDEAERKSNLRIREAELEAERLIQRARQHKDRLEEETFQLLNQHKRFRAEFMTLIETHRKMVQTQDSRLLLDHNLKDASAGQPEPEIEQPDNEEAEKPQVGEEEIKDLEILFPEGKE</sequence>
<feature type="coiled-coil region" evidence="7">
    <location>
        <begin position="38"/>
        <end position="133"/>
    </location>
</feature>
<evidence type="ECO:0000256" key="6">
    <source>
        <dbReference type="ARBA" id="ARBA00023306"/>
    </source>
</evidence>
<keyword evidence="5 7" id="KW-0175">Coiled coil</keyword>
<evidence type="ECO:0000256" key="5">
    <source>
        <dbReference type="ARBA" id="ARBA00023054"/>
    </source>
</evidence>
<dbReference type="Proteomes" id="UP000285961">
    <property type="component" value="Unassembled WGS sequence"/>
</dbReference>
<evidence type="ECO:0000256" key="3">
    <source>
        <dbReference type="ARBA" id="ARBA00022490"/>
    </source>
</evidence>
<evidence type="ECO:0000256" key="7">
    <source>
        <dbReference type="SAM" id="Coils"/>
    </source>
</evidence>
<dbReference type="InterPro" id="IPR007793">
    <property type="entry name" value="DivIVA_fam"/>
</dbReference>
<comment type="similarity">
    <text evidence="2">Belongs to the DivIVA family.</text>
</comment>
<evidence type="ECO:0000256" key="2">
    <source>
        <dbReference type="ARBA" id="ARBA00009008"/>
    </source>
</evidence>
<protein>
    <submittedName>
        <fullName evidence="9">DivIVA domain-containing protein</fullName>
    </submittedName>
</protein>
<dbReference type="Pfam" id="PF05103">
    <property type="entry name" value="DivIVA"/>
    <property type="match status" value="1"/>
</dbReference>
<organism evidence="9 10">
    <name type="scientific">Candidatus Abyssobacteria bacterium SURF_17</name>
    <dbReference type="NCBI Taxonomy" id="2093361"/>
    <lineage>
        <taxon>Bacteria</taxon>
        <taxon>Pseudomonadati</taxon>
        <taxon>Candidatus Hydrogenedentota</taxon>
        <taxon>Candidatus Abyssobacteria</taxon>
    </lineage>
</organism>
<evidence type="ECO:0000256" key="8">
    <source>
        <dbReference type="SAM" id="MobiDB-lite"/>
    </source>
</evidence>
<evidence type="ECO:0000313" key="9">
    <source>
        <dbReference type="EMBL" id="RJP72158.1"/>
    </source>
</evidence>
<feature type="compositionally biased region" description="Acidic residues" evidence="8">
    <location>
        <begin position="168"/>
        <end position="177"/>
    </location>
</feature>
<dbReference type="PANTHER" id="PTHR35794">
    <property type="entry name" value="CELL DIVISION PROTEIN DIVIVA"/>
    <property type="match status" value="1"/>
</dbReference>
<dbReference type="GO" id="GO:0051301">
    <property type="term" value="P:cell division"/>
    <property type="evidence" value="ECO:0007669"/>
    <property type="project" value="UniProtKB-KW"/>
</dbReference>
<proteinExistence type="inferred from homology"/>
<evidence type="ECO:0000256" key="4">
    <source>
        <dbReference type="ARBA" id="ARBA00022618"/>
    </source>
</evidence>
<gene>
    <name evidence="9" type="ORF">C4532_06385</name>
</gene>
<keyword evidence="6" id="KW-0131">Cell cycle</keyword>
<comment type="subcellular location">
    <subcellularLocation>
        <location evidence="1">Cytoplasm</location>
    </subcellularLocation>
</comment>
<feature type="region of interest" description="Disordered" evidence="8">
    <location>
        <begin position="158"/>
        <end position="200"/>
    </location>
</feature>
<dbReference type="GO" id="GO:0005737">
    <property type="term" value="C:cytoplasm"/>
    <property type="evidence" value="ECO:0007669"/>
    <property type="project" value="UniProtKB-SubCell"/>
</dbReference>
<dbReference type="AlphaFoldDB" id="A0A419F1S2"/>
<dbReference type="EMBL" id="QZKI01000048">
    <property type="protein sequence ID" value="RJP72158.1"/>
    <property type="molecule type" value="Genomic_DNA"/>
</dbReference>
<comment type="caution">
    <text evidence="9">The sequence shown here is derived from an EMBL/GenBank/DDBJ whole genome shotgun (WGS) entry which is preliminary data.</text>
</comment>
<dbReference type="NCBIfam" id="TIGR03544">
    <property type="entry name" value="DivI1A_domain"/>
    <property type="match status" value="1"/>
</dbReference>
<evidence type="ECO:0000313" key="10">
    <source>
        <dbReference type="Proteomes" id="UP000285961"/>
    </source>
</evidence>
<dbReference type="InterPro" id="IPR019933">
    <property type="entry name" value="DivIVA_domain"/>
</dbReference>
<dbReference type="PANTHER" id="PTHR35794:SF2">
    <property type="entry name" value="CELL DIVISION PROTEIN DIVIVA"/>
    <property type="match status" value="1"/>
</dbReference>
<keyword evidence="4" id="KW-0132">Cell division</keyword>
<dbReference type="Gene3D" id="6.10.250.660">
    <property type="match status" value="1"/>
</dbReference>
<name>A0A419F1S2_9BACT</name>